<dbReference type="EMBL" id="LRRQ01000166">
    <property type="protein sequence ID" value="OAM87682.1"/>
    <property type="molecule type" value="Genomic_DNA"/>
</dbReference>
<sequence length="606" mass="68896">MRTDAAEPHGGASVRPPLTPAEIALRFDAFEAKRDYWDSYAPPPAAPEKPFPARQPFTGAVDVGMDETGNVREIADHDESYVIPGDHADLEGESVKRESTYVQACRNRAGKLTSTEAKRKGMAHEAKLESDTAALLESFSNAGIPMEYKNCDRQMYMVSLLTGEHKKLRSTRQCCLLPTVARRKRATIIRDLEVWLKRPENRYDQFMLFTGGVRVPVGVEGRRAVQIMGRALSKLNSKPFMKRRGCFFVLRSIEIGKMADEFGNVICNEAGVALAHVHAHVLMHQPGWFSPEEQAALTRDITRCWDKLMASAESKNPFWGWSGSLENIRECVKYVCKTDALLALDAANLRRTHEMLFRLHRVQPLGAFKRERASRYARILKVGSRFVAEKGAREKLVPWVHKDWNCTKRARLKTEEQKRAEKARLEARKRRKERIAEMRDDARWKAFLECRDLLKERQAVWWEKPLETAPGTASEPPEPMGQKRKTVISNRIFARLAPAPYFGRAWEPAVLVWNFQPERKAEVLAEWHALPWIRDAVEATRDIVAKARQLEADEMLAEMRRPAEGIIGCSRLDRNCPAAAGPPCGSFEPLPGSFEDLARQKKEVFA</sequence>
<evidence type="ECO:0000313" key="1">
    <source>
        <dbReference type="EMBL" id="OAM87682.1"/>
    </source>
</evidence>
<protein>
    <submittedName>
        <fullName evidence="1">Uncharacterized protein</fullName>
    </submittedName>
</protein>
<comment type="caution">
    <text evidence="1">The sequence shown here is derived from an EMBL/GenBank/DDBJ whole genome shotgun (WGS) entry which is preliminary data.</text>
</comment>
<proteinExistence type="predicted"/>
<evidence type="ECO:0000313" key="2">
    <source>
        <dbReference type="Proteomes" id="UP000078486"/>
    </source>
</evidence>
<keyword evidence="2" id="KW-1185">Reference proteome</keyword>
<dbReference type="AlphaFoldDB" id="A0A178ICC5"/>
<dbReference type="Proteomes" id="UP000078486">
    <property type="component" value="Unassembled WGS sequence"/>
</dbReference>
<organism evidence="1 2">
    <name type="scientific">Termitidicoccus mucosus</name>
    <dbReference type="NCBI Taxonomy" id="1184151"/>
    <lineage>
        <taxon>Bacteria</taxon>
        <taxon>Pseudomonadati</taxon>
        <taxon>Verrucomicrobiota</taxon>
        <taxon>Opitutia</taxon>
        <taxon>Opitutales</taxon>
        <taxon>Opitutaceae</taxon>
        <taxon>Termitidicoccus</taxon>
    </lineage>
</organism>
<accession>A0A178ICC5</accession>
<name>A0A178ICC5_9BACT</name>
<dbReference type="STRING" id="1184151.AW736_21860"/>
<reference evidence="1 2" key="1">
    <citation type="submission" date="2016-01" db="EMBL/GenBank/DDBJ databases">
        <title>High potential of lignocellulose degradation of a new Verrucomicrobia species.</title>
        <authorList>
            <person name="Wang Y."/>
            <person name="Shi Y."/>
            <person name="Qiu Z."/>
            <person name="Liu S."/>
            <person name="Yang H."/>
        </authorList>
    </citation>
    <scope>NUCLEOTIDE SEQUENCE [LARGE SCALE GENOMIC DNA]</scope>
    <source>
        <strain evidence="1 2">TSB47</strain>
    </source>
</reference>
<dbReference type="RefSeq" id="WP_068772436.1">
    <property type="nucleotide sequence ID" value="NZ_CP109796.1"/>
</dbReference>
<gene>
    <name evidence="1" type="ORF">AW736_21860</name>
</gene>